<protein>
    <submittedName>
        <fullName evidence="2">Uncharacterized protein</fullName>
    </submittedName>
</protein>
<name>A0ABQ0H1K3_9HYPH</name>
<sequence>MGRCITAALLMQGAWLGWTGLAEAAPLDRFAGTFRASGTVVEGPKATAHRARCNFTVEPMGSNRIALRGTCRAYLVFTRTISARLALSGSGRVTGTYTGARVGTAQLAGRLRGGTLEMTVRWPKPLYGDTTANMRIVSLDPNRLQILVTDRIGPRGPTRQTTDLTLVRR</sequence>
<feature type="chain" id="PRO_5046927254" evidence="1">
    <location>
        <begin position="25"/>
        <end position="169"/>
    </location>
</feature>
<gene>
    <name evidence="2" type="ORF">PPNSA23_27340</name>
</gene>
<evidence type="ECO:0000313" key="3">
    <source>
        <dbReference type="Proteomes" id="UP001628091"/>
    </source>
</evidence>
<feature type="signal peptide" evidence="1">
    <location>
        <begin position="1"/>
        <end position="24"/>
    </location>
</feature>
<comment type="caution">
    <text evidence="2">The sequence shown here is derived from an EMBL/GenBank/DDBJ whole genome shotgun (WGS) entry which is preliminary data.</text>
</comment>
<keyword evidence="3" id="KW-1185">Reference proteome</keyword>
<proteinExistence type="predicted"/>
<organism evidence="2 3">
    <name type="scientific">Phyllobacterium phragmitis</name>
    <dbReference type="NCBI Taxonomy" id="2670329"/>
    <lineage>
        <taxon>Bacteria</taxon>
        <taxon>Pseudomonadati</taxon>
        <taxon>Pseudomonadota</taxon>
        <taxon>Alphaproteobacteria</taxon>
        <taxon>Hyphomicrobiales</taxon>
        <taxon>Phyllobacteriaceae</taxon>
        <taxon>Phyllobacterium</taxon>
    </lineage>
</organism>
<dbReference type="Proteomes" id="UP001628091">
    <property type="component" value="Unassembled WGS sequence"/>
</dbReference>
<keyword evidence="1" id="KW-0732">Signal</keyword>
<dbReference type="EMBL" id="BAAFZP010000001">
    <property type="protein sequence ID" value="GAB1582791.1"/>
    <property type="molecule type" value="Genomic_DNA"/>
</dbReference>
<evidence type="ECO:0000313" key="2">
    <source>
        <dbReference type="EMBL" id="GAB1582791.1"/>
    </source>
</evidence>
<reference evidence="2 3" key="1">
    <citation type="submission" date="2024-10" db="EMBL/GenBank/DDBJ databases">
        <title>Isolation, draft genome sequencing and identification of Phyllobacterium sp. NSA23, isolated from leaf soil.</title>
        <authorList>
            <person name="Akita H."/>
        </authorList>
    </citation>
    <scope>NUCLEOTIDE SEQUENCE [LARGE SCALE GENOMIC DNA]</scope>
    <source>
        <strain evidence="2 3">NSA23</strain>
    </source>
</reference>
<evidence type="ECO:0000256" key="1">
    <source>
        <dbReference type="SAM" id="SignalP"/>
    </source>
</evidence>
<accession>A0ABQ0H1K3</accession>